<proteinExistence type="predicted"/>
<keyword evidence="1" id="KW-1133">Transmembrane helix</keyword>
<organism evidence="2 3">
    <name type="scientific">Zwartia hollandica</name>
    <dbReference type="NCBI Taxonomy" id="324606"/>
    <lineage>
        <taxon>Bacteria</taxon>
        <taxon>Pseudomonadati</taxon>
        <taxon>Pseudomonadota</taxon>
        <taxon>Betaproteobacteria</taxon>
        <taxon>Burkholderiales</taxon>
        <taxon>Alcaligenaceae</taxon>
        <taxon>Zwartia</taxon>
    </lineage>
</organism>
<feature type="transmembrane region" description="Helical" evidence="1">
    <location>
        <begin position="45"/>
        <end position="68"/>
    </location>
</feature>
<accession>A0A953N7N3</accession>
<dbReference type="InterPro" id="IPR037185">
    <property type="entry name" value="EmrE-like"/>
</dbReference>
<feature type="transmembrane region" description="Helical" evidence="1">
    <location>
        <begin position="115"/>
        <end position="146"/>
    </location>
</feature>
<keyword evidence="1" id="KW-0812">Transmembrane</keyword>
<evidence type="ECO:0000256" key="1">
    <source>
        <dbReference type="SAM" id="Phobius"/>
    </source>
</evidence>
<keyword evidence="1" id="KW-0472">Membrane</keyword>
<dbReference type="Proteomes" id="UP000739565">
    <property type="component" value="Unassembled WGS sequence"/>
</dbReference>
<name>A0A953N7N3_9BURK</name>
<gene>
    <name evidence="2" type="ORF">KZZ10_03210</name>
</gene>
<dbReference type="SUPFAM" id="SSF103481">
    <property type="entry name" value="Multidrug resistance efflux transporter EmrE"/>
    <property type="match status" value="1"/>
</dbReference>
<evidence type="ECO:0000313" key="3">
    <source>
        <dbReference type="Proteomes" id="UP000739565"/>
    </source>
</evidence>
<dbReference type="AlphaFoldDB" id="A0A953N7N3"/>
<keyword evidence="3" id="KW-1185">Reference proteome</keyword>
<feature type="transmembrane region" description="Helical" evidence="1">
    <location>
        <begin position="74"/>
        <end position="94"/>
    </location>
</feature>
<comment type="caution">
    <text evidence="2">The sequence shown here is derived from an EMBL/GenBank/DDBJ whole genome shotgun (WGS) entry which is preliminary data.</text>
</comment>
<dbReference type="RefSeq" id="WP_259660063.1">
    <property type="nucleotide sequence ID" value="NZ_JAHXRI010000005.1"/>
</dbReference>
<feature type="transmembrane region" description="Helical" evidence="1">
    <location>
        <begin position="286"/>
        <end position="303"/>
    </location>
</feature>
<evidence type="ECO:0000313" key="2">
    <source>
        <dbReference type="EMBL" id="MBZ1349644.1"/>
    </source>
</evidence>
<protein>
    <submittedName>
        <fullName evidence="2">EamA/RhaT family transporter</fullName>
    </submittedName>
</protein>
<dbReference type="EMBL" id="JAHXRI010000005">
    <property type="protein sequence ID" value="MBZ1349644.1"/>
    <property type="molecule type" value="Genomic_DNA"/>
</dbReference>
<reference evidence="2" key="1">
    <citation type="submission" date="2021-07" db="EMBL/GenBank/DDBJ databases">
        <title>New genus and species of the family Alcaligenaceae.</title>
        <authorList>
            <person name="Hahn M.W."/>
        </authorList>
    </citation>
    <scope>NUCLEOTIDE SEQUENCE</scope>
    <source>
        <strain evidence="2">LF4-65</strain>
    </source>
</reference>
<feature type="transmembrane region" description="Helical" evidence="1">
    <location>
        <begin position="191"/>
        <end position="214"/>
    </location>
</feature>
<feature type="transmembrane region" description="Helical" evidence="1">
    <location>
        <begin position="158"/>
        <end position="179"/>
    </location>
</feature>
<sequence>MTEHEWTWLWIPASIFAAAAQAGRNAIQRSLTEQLGTLGATQVRFLYGFPFAFLFTLIAIFVTGSVLPSMNMNFALFVLAGALSQIAATALMLAAMRQRAFVVVTAWTKTEPVQVALFGLIVLGDQISLLAMGAIIVATVGVTIMASKPAAGGETGSSWQPVVLGLLAAACFAIAAVSFRGGILALGEAHFFVRASWTLTCGLGLQTILLAAWMMTFHYEAWVRCLKAWRISIWGGLLGASASQGWFLGFALTAAANVRTLGLVEVLFAQLLSWRVFLSKSTRRETLGIVLIVAGVACLLLTMP</sequence>